<keyword evidence="3" id="KW-0804">Transcription</keyword>
<dbReference type="InterPro" id="IPR036390">
    <property type="entry name" value="WH_DNA-bd_sf"/>
</dbReference>
<comment type="caution">
    <text evidence="5">The sequence shown here is derived from an EMBL/GenBank/DDBJ whole genome shotgun (WGS) entry which is preliminary data.</text>
</comment>
<dbReference type="Gene3D" id="1.10.10.10">
    <property type="entry name" value="Winged helix-like DNA-binding domain superfamily/Winged helix DNA-binding domain"/>
    <property type="match status" value="1"/>
</dbReference>
<reference evidence="6" key="1">
    <citation type="submission" date="2017-11" db="EMBL/GenBank/DDBJ databases">
        <authorList>
            <person name="Watanabe M."/>
            <person name="Kojima H."/>
        </authorList>
    </citation>
    <scope>NUCLEOTIDE SEQUENCE [LARGE SCALE GENOMIC DNA]</scope>
    <source>
        <strain evidence="6">Tokyo 01</strain>
    </source>
</reference>
<keyword evidence="6" id="KW-1185">Reference proteome</keyword>
<dbReference type="GO" id="GO:0003677">
    <property type="term" value="F:DNA binding"/>
    <property type="evidence" value="ECO:0007669"/>
    <property type="project" value="UniProtKB-KW"/>
</dbReference>
<dbReference type="PANTHER" id="PTHR43537">
    <property type="entry name" value="TRANSCRIPTIONAL REGULATOR, GNTR FAMILY"/>
    <property type="match status" value="1"/>
</dbReference>
<dbReference type="GO" id="GO:0003700">
    <property type="term" value="F:DNA-binding transcription factor activity"/>
    <property type="evidence" value="ECO:0007669"/>
    <property type="project" value="InterPro"/>
</dbReference>
<organism evidence="5 6">
    <name type="scientific">Desulfonema ishimotonii</name>
    <dbReference type="NCBI Taxonomy" id="45657"/>
    <lineage>
        <taxon>Bacteria</taxon>
        <taxon>Pseudomonadati</taxon>
        <taxon>Thermodesulfobacteriota</taxon>
        <taxon>Desulfobacteria</taxon>
        <taxon>Desulfobacterales</taxon>
        <taxon>Desulfococcaceae</taxon>
        <taxon>Desulfonema</taxon>
    </lineage>
</organism>
<dbReference type="Gene3D" id="1.20.120.530">
    <property type="entry name" value="GntR ligand-binding domain-like"/>
    <property type="match status" value="1"/>
</dbReference>
<keyword evidence="1" id="KW-0805">Transcription regulation</keyword>
<gene>
    <name evidence="5" type="ORF">DENIS_2100</name>
</gene>
<dbReference type="RefSeq" id="WP_124328467.1">
    <property type="nucleotide sequence ID" value="NZ_BEXT01000001.1"/>
</dbReference>
<dbReference type="OrthoDB" id="5343675at2"/>
<name>A0A401FVZ5_9BACT</name>
<dbReference type="PRINTS" id="PR00035">
    <property type="entry name" value="HTHGNTR"/>
</dbReference>
<evidence type="ECO:0000313" key="6">
    <source>
        <dbReference type="Proteomes" id="UP000288096"/>
    </source>
</evidence>
<evidence type="ECO:0000259" key="4">
    <source>
        <dbReference type="PROSITE" id="PS50949"/>
    </source>
</evidence>
<sequence length="241" mass="27543">MKLQLKPIKPKRISDQVFEQLRELIFRGELKPGEKIMPERELSEALNVSRTSVRDALRKLVVMGFLDQKQGQGTFVRSPEAMGKSPLAMVMETQDATLLDLLEVRMGMECNAAALAAQRADAKDIEFFEKSLEKMKQDIREGALGNESDVSFHMAITYATKNPLQVYLMKNFFDFLFIGIKESLKYLYEKPENIEAILTQHGLIVDAIKSKDPEEAYRAMKDHIVYVMEFFRNLNKGGLTL</sequence>
<dbReference type="EMBL" id="BEXT01000001">
    <property type="protein sequence ID" value="GBC61140.1"/>
    <property type="molecule type" value="Genomic_DNA"/>
</dbReference>
<dbReference type="PROSITE" id="PS50949">
    <property type="entry name" value="HTH_GNTR"/>
    <property type="match status" value="1"/>
</dbReference>
<dbReference type="Pfam" id="PF00392">
    <property type="entry name" value="GntR"/>
    <property type="match status" value="1"/>
</dbReference>
<proteinExistence type="predicted"/>
<dbReference type="InterPro" id="IPR036388">
    <property type="entry name" value="WH-like_DNA-bd_sf"/>
</dbReference>
<dbReference type="Proteomes" id="UP000288096">
    <property type="component" value="Unassembled WGS sequence"/>
</dbReference>
<dbReference type="InterPro" id="IPR008920">
    <property type="entry name" value="TF_FadR/GntR_C"/>
</dbReference>
<evidence type="ECO:0000313" key="5">
    <source>
        <dbReference type="EMBL" id="GBC61140.1"/>
    </source>
</evidence>
<dbReference type="SUPFAM" id="SSF48008">
    <property type="entry name" value="GntR ligand-binding domain-like"/>
    <property type="match status" value="1"/>
</dbReference>
<dbReference type="CDD" id="cd07377">
    <property type="entry name" value="WHTH_GntR"/>
    <property type="match status" value="1"/>
</dbReference>
<keyword evidence="2" id="KW-0238">DNA-binding</keyword>
<evidence type="ECO:0000256" key="1">
    <source>
        <dbReference type="ARBA" id="ARBA00023015"/>
    </source>
</evidence>
<feature type="domain" description="HTH gntR-type" evidence="4">
    <location>
        <begin position="11"/>
        <end position="79"/>
    </location>
</feature>
<dbReference type="AlphaFoldDB" id="A0A401FVZ5"/>
<dbReference type="InterPro" id="IPR011711">
    <property type="entry name" value="GntR_C"/>
</dbReference>
<dbReference type="PANTHER" id="PTHR43537:SF5">
    <property type="entry name" value="UXU OPERON TRANSCRIPTIONAL REGULATOR"/>
    <property type="match status" value="1"/>
</dbReference>
<dbReference type="SUPFAM" id="SSF46785">
    <property type="entry name" value="Winged helix' DNA-binding domain"/>
    <property type="match status" value="1"/>
</dbReference>
<dbReference type="SMART" id="SM00895">
    <property type="entry name" value="FCD"/>
    <property type="match status" value="1"/>
</dbReference>
<dbReference type="InterPro" id="IPR000524">
    <property type="entry name" value="Tscrpt_reg_HTH_GntR"/>
</dbReference>
<evidence type="ECO:0000256" key="3">
    <source>
        <dbReference type="ARBA" id="ARBA00023163"/>
    </source>
</evidence>
<evidence type="ECO:0000256" key="2">
    <source>
        <dbReference type="ARBA" id="ARBA00023125"/>
    </source>
</evidence>
<protein>
    <submittedName>
        <fullName evidence="5">FadR family transcriptional regulator</fullName>
    </submittedName>
</protein>
<dbReference type="SMART" id="SM00345">
    <property type="entry name" value="HTH_GNTR"/>
    <property type="match status" value="1"/>
</dbReference>
<reference evidence="6" key="2">
    <citation type="submission" date="2019-01" db="EMBL/GenBank/DDBJ databases">
        <title>Genome sequence of Desulfonema ishimotonii strain Tokyo 01.</title>
        <authorList>
            <person name="Fukui M."/>
        </authorList>
    </citation>
    <scope>NUCLEOTIDE SEQUENCE [LARGE SCALE GENOMIC DNA]</scope>
    <source>
        <strain evidence="6">Tokyo 01</strain>
    </source>
</reference>
<dbReference type="Pfam" id="PF07729">
    <property type="entry name" value="FCD"/>
    <property type="match status" value="1"/>
</dbReference>
<accession>A0A401FVZ5</accession>